<gene>
    <name evidence="8" type="ORF">ACFOUT_11080</name>
</gene>
<dbReference type="SUPFAM" id="SSF48452">
    <property type="entry name" value="TPR-like"/>
    <property type="match status" value="1"/>
</dbReference>
<evidence type="ECO:0000256" key="4">
    <source>
        <dbReference type="ARBA" id="ARBA00023136"/>
    </source>
</evidence>
<comment type="similarity">
    <text evidence="2">Belongs to the SusD family.</text>
</comment>
<evidence type="ECO:0000259" key="6">
    <source>
        <dbReference type="Pfam" id="PF07980"/>
    </source>
</evidence>
<dbReference type="Pfam" id="PF14322">
    <property type="entry name" value="SusD-like_3"/>
    <property type="match status" value="1"/>
</dbReference>
<evidence type="ECO:0000259" key="7">
    <source>
        <dbReference type="Pfam" id="PF14322"/>
    </source>
</evidence>
<feature type="domain" description="SusD-like N-terminal" evidence="7">
    <location>
        <begin position="89"/>
        <end position="206"/>
    </location>
</feature>
<comment type="subcellular location">
    <subcellularLocation>
        <location evidence="1">Cell outer membrane</location>
    </subcellularLocation>
</comment>
<keyword evidence="9" id="KW-1185">Reference proteome</keyword>
<reference evidence="9" key="1">
    <citation type="journal article" date="2019" name="Int. J. Syst. Evol. Microbiol.">
        <title>The Global Catalogue of Microorganisms (GCM) 10K type strain sequencing project: providing services to taxonomists for standard genome sequencing and annotation.</title>
        <authorList>
            <consortium name="The Broad Institute Genomics Platform"/>
            <consortium name="The Broad Institute Genome Sequencing Center for Infectious Disease"/>
            <person name="Wu L."/>
            <person name="Ma J."/>
        </authorList>
    </citation>
    <scope>NUCLEOTIDE SEQUENCE [LARGE SCALE GENOMIC DNA]</scope>
    <source>
        <strain evidence="9">CECT 7477</strain>
    </source>
</reference>
<evidence type="ECO:0000256" key="2">
    <source>
        <dbReference type="ARBA" id="ARBA00006275"/>
    </source>
</evidence>
<dbReference type="Gene3D" id="1.25.40.390">
    <property type="match status" value="1"/>
</dbReference>
<sequence>MKTYIKRTLILSISIFIAVSCSEDEFLKEEPLDFFDPANSFVTLENFESSLADLYAKYRYIFYTGDSGGFFSFSYQWGTDILKNARDTEEARRFGNYVSTLDATGSVPEWHWDRWYKIIANANTIIAKLDNSELIDKEKSRVEGEARLFRALAYRHLVYLYGGVPLVLEELSEPKTDFTRASKEDVLSQIITDATFAAANLPDISEVEDGKLCNLVAQHILAETYISLNNFDGAIVAASVVIDNPATALMTERFGSRSSEIPGDVYWDLFRIGNQNRSSGNLESLWVAQIEHDIPGGLVTTDENSGNLYERFHSPVTWSLNDPDGNPGMLGPRSDMNVAGRGVSFLRPTAFFEDDLWESNFDNDIRNAPHNYVRDVIYDNPESAWFGKSAKDNPGPTLLNQDWRWYPHLTKVTTPGNHPANVIADPTLNLLKNSAGPTFTDAYYLRLAETYLLRAEAYLGKGDMGNAAADINRVRERSNALPITSGDVDLDFILDERARELAMEEQRRITLQRVDKLVDRVRLYNDLNADEILDHHNVWPIPAKEIEANINGELEQNPGY</sequence>
<feature type="domain" description="RagB/SusD" evidence="6">
    <location>
        <begin position="441"/>
        <end position="560"/>
    </location>
</feature>
<name>A0ABV8JNJ7_9FLAO</name>
<dbReference type="Pfam" id="PF07980">
    <property type="entry name" value="SusD_RagB"/>
    <property type="match status" value="1"/>
</dbReference>
<evidence type="ECO:0000256" key="3">
    <source>
        <dbReference type="ARBA" id="ARBA00022729"/>
    </source>
</evidence>
<dbReference type="InterPro" id="IPR012944">
    <property type="entry name" value="SusD_RagB_dom"/>
</dbReference>
<comment type="caution">
    <text evidence="8">The sequence shown here is derived from an EMBL/GenBank/DDBJ whole genome shotgun (WGS) entry which is preliminary data.</text>
</comment>
<protein>
    <submittedName>
        <fullName evidence="8">RagB/SusD family nutrient uptake outer membrane protein</fullName>
    </submittedName>
</protein>
<keyword evidence="3" id="KW-0732">Signal</keyword>
<evidence type="ECO:0000313" key="8">
    <source>
        <dbReference type="EMBL" id="MFC4096418.1"/>
    </source>
</evidence>
<proteinExistence type="inferred from homology"/>
<organism evidence="8 9">
    <name type="scientific">Euzebyella saccharophila</name>
    <dbReference type="NCBI Taxonomy" id="679664"/>
    <lineage>
        <taxon>Bacteria</taxon>
        <taxon>Pseudomonadati</taxon>
        <taxon>Bacteroidota</taxon>
        <taxon>Flavobacteriia</taxon>
        <taxon>Flavobacteriales</taxon>
        <taxon>Flavobacteriaceae</taxon>
        <taxon>Euzebyella</taxon>
    </lineage>
</organism>
<dbReference type="RefSeq" id="WP_192463649.1">
    <property type="nucleotide sequence ID" value="NZ_JACYFJ010000010.1"/>
</dbReference>
<keyword evidence="4" id="KW-0472">Membrane</keyword>
<dbReference type="Proteomes" id="UP001595814">
    <property type="component" value="Unassembled WGS sequence"/>
</dbReference>
<keyword evidence="5" id="KW-0998">Cell outer membrane</keyword>
<dbReference type="InterPro" id="IPR033985">
    <property type="entry name" value="SusD-like_N"/>
</dbReference>
<evidence type="ECO:0000256" key="1">
    <source>
        <dbReference type="ARBA" id="ARBA00004442"/>
    </source>
</evidence>
<evidence type="ECO:0000313" key="9">
    <source>
        <dbReference type="Proteomes" id="UP001595814"/>
    </source>
</evidence>
<accession>A0ABV8JNJ7</accession>
<dbReference type="EMBL" id="JBHSAW010000007">
    <property type="protein sequence ID" value="MFC4096418.1"/>
    <property type="molecule type" value="Genomic_DNA"/>
</dbReference>
<dbReference type="InterPro" id="IPR011990">
    <property type="entry name" value="TPR-like_helical_dom_sf"/>
</dbReference>
<evidence type="ECO:0000256" key="5">
    <source>
        <dbReference type="ARBA" id="ARBA00023237"/>
    </source>
</evidence>
<dbReference type="PROSITE" id="PS51257">
    <property type="entry name" value="PROKAR_LIPOPROTEIN"/>
    <property type="match status" value="1"/>
</dbReference>